<evidence type="ECO:0000256" key="1">
    <source>
        <dbReference type="SAM" id="MobiDB-lite"/>
    </source>
</evidence>
<gene>
    <name evidence="3" type="ORF">SAMN05216218_111105</name>
</gene>
<dbReference type="RefSeq" id="WP_092693678.1">
    <property type="nucleotide sequence ID" value="NZ_FNBK01000011.1"/>
</dbReference>
<proteinExistence type="predicted"/>
<protein>
    <submittedName>
        <fullName evidence="3">Septum site-determining protein MinD</fullName>
    </submittedName>
</protein>
<dbReference type="InterPro" id="IPR050625">
    <property type="entry name" value="ParA/MinD_ATPase"/>
</dbReference>
<accession>A0A1G7Q0H8</accession>
<feature type="compositionally biased region" description="Low complexity" evidence="1">
    <location>
        <begin position="263"/>
        <end position="276"/>
    </location>
</feature>
<dbReference type="InterPro" id="IPR027417">
    <property type="entry name" value="P-loop_NTPase"/>
</dbReference>
<keyword evidence="4" id="KW-1185">Reference proteome</keyword>
<dbReference type="SUPFAM" id="SSF52540">
    <property type="entry name" value="P-loop containing nucleoside triphosphate hydrolases"/>
    <property type="match status" value="1"/>
</dbReference>
<dbReference type="Gene3D" id="3.40.50.300">
    <property type="entry name" value="P-loop containing nucleotide triphosphate hydrolases"/>
    <property type="match status" value="1"/>
</dbReference>
<dbReference type="Proteomes" id="UP000199076">
    <property type="component" value="Unassembled WGS sequence"/>
</dbReference>
<feature type="region of interest" description="Disordered" evidence="1">
    <location>
        <begin position="234"/>
        <end position="315"/>
    </location>
</feature>
<dbReference type="GO" id="GO:0051782">
    <property type="term" value="P:negative regulation of cell division"/>
    <property type="evidence" value="ECO:0007669"/>
    <property type="project" value="TreeGrafter"/>
</dbReference>
<reference evidence="4" key="1">
    <citation type="submission" date="2016-10" db="EMBL/GenBank/DDBJ databases">
        <authorList>
            <person name="Varghese N."/>
            <person name="Submissions S."/>
        </authorList>
    </citation>
    <scope>NUCLEOTIDE SEQUENCE [LARGE SCALE GENOMIC DNA]</scope>
    <source>
        <strain evidence="4">IBRC-M 10760</strain>
    </source>
</reference>
<dbReference type="STRING" id="660518.SAMN05216218_111105"/>
<feature type="compositionally biased region" description="Basic and acidic residues" evidence="1">
    <location>
        <begin position="302"/>
        <end position="315"/>
    </location>
</feature>
<evidence type="ECO:0000313" key="3">
    <source>
        <dbReference type="EMBL" id="SDF91963.1"/>
    </source>
</evidence>
<dbReference type="PANTHER" id="PTHR43384">
    <property type="entry name" value="SEPTUM SITE-DETERMINING PROTEIN MIND HOMOLOG, CHLOROPLASTIC-RELATED"/>
    <property type="match status" value="1"/>
</dbReference>
<dbReference type="InterPro" id="IPR025669">
    <property type="entry name" value="AAA_dom"/>
</dbReference>
<dbReference type="EMBL" id="FNBK01000011">
    <property type="protein sequence ID" value="SDF91963.1"/>
    <property type="molecule type" value="Genomic_DNA"/>
</dbReference>
<dbReference type="Pfam" id="PF13614">
    <property type="entry name" value="AAA_31"/>
    <property type="match status" value="1"/>
</dbReference>
<feature type="domain" description="AAA" evidence="2">
    <location>
        <begin position="5"/>
        <end position="154"/>
    </location>
</feature>
<feature type="compositionally biased region" description="Polar residues" evidence="1">
    <location>
        <begin position="243"/>
        <end position="262"/>
    </location>
</feature>
<dbReference type="GO" id="GO:0009898">
    <property type="term" value="C:cytoplasmic side of plasma membrane"/>
    <property type="evidence" value="ECO:0007669"/>
    <property type="project" value="TreeGrafter"/>
</dbReference>
<dbReference type="OrthoDB" id="31168at2157"/>
<dbReference type="PANTHER" id="PTHR43384:SF10">
    <property type="entry name" value="ATPASE INVOLVED IN CHROMOSOME PARTITIONING, PARA_MIND FAMILY"/>
    <property type="match status" value="1"/>
</dbReference>
<sequence length="315" mass="32118">MPATVYAVAGGKGGVGKTTTAANLAATLRATGREVVLVDADLAMSNLQGIVGIDHEPTLHDVLAGKADLEDAIVGESADALDAAGRLDVLPGASELDAFAAADPSGITEVVDVLAGRYDAVVLDTASGVSRESAIPIEAADETIVMTTPDRAAVLDAKKTAEFVRGLDCSVAGLVVSRTCQGLTDEEIVDIVETDHLATIPDLDVPGADPLMPYRTLVVRLLIGHDVATDPAAVLDIEPGQTPRITSTLEPTPEKSATSVEVSTPAAASGSGDAPSETPATANGDESAAAEASTDDTEDEEREGRLGRFVDAIGR</sequence>
<evidence type="ECO:0000313" key="4">
    <source>
        <dbReference type="Proteomes" id="UP000199076"/>
    </source>
</evidence>
<dbReference type="GO" id="GO:0005524">
    <property type="term" value="F:ATP binding"/>
    <property type="evidence" value="ECO:0007669"/>
    <property type="project" value="TreeGrafter"/>
</dbReference>
<name>A0A1G7Q0H8_9EURY</name>
<dbReference type="GO" id="GO:0016887">
    <property type="term" value="F:ATP hydrolysis activity"/>
    <property type="evidence" value="ECO:0007669"/>
    <property type="project" value="TreeGrafter"/>
</dbReference>
<evidence type="ECO:0000259" key="2">
    <source>
        <dbReference type="Pfam" id="PF13614"/>
    </source>
</evidence>
<organism evidence="3 4">
    <name type="scientific">Halorientalis regularis</name>
    <dbReference type="NCBI Taxonomy" id="660518"/>
    <lineage>
        <taxon>Archaea</taxon>
        <taxon>Methanobacteriati</taxon>
        <taxon>Methanobacteriota</taxon>
        <taxon>Stenosarchaea group</taxon>
        <taxon>Halobacteria</taxon>
        <taxon>Halobacteriales</taxon>
        <taxon>Haloarculaceae</taxon>
        <taxon>Halorientalis</taxon>
    </lineage>
</organism>
<dbReference type="AlphaFoldDB" id="A0A1G7Q0H8"/>
<dbReference type="GO" id="GO:0005829">
    <property type="term" value="C:cytosol"/>
    <property type="evidence" value="ECO:0007669"/>
    <property type="project" value="TreeGrafter"/>
</dbReference>